<sequence length="160" mass="17226">MEINEKMMELVAALRRSNLHIATCESLTAGLFAAHVASIAHASQVLKGGIIAYQNEVKEQIVGVPAALIKQHGVVSSACVKAMAKAVKERFRCEIGISFSGNAGPDCLEGKPVGCVYMGIALHEECFAYELQLKGSRNAIREQCVRIGCEEVLKLIKRAA</sequence>
<dbReference type="Pfam" id="PF02464">
    <property type="entry name" value="CinA"/>
    <property type="match status" value="1"/>
</dbReference>
<accession>A0ABT1SJ03</accession>
<dbReference type="InterPro" id="IPR036653">
    <property type="entry name" value="CinA-like_C"/>
</dbReference>
<gene>
    <name evidence="2" type="ORF">NE663_02160</name>
</gene>
<name>A0ABT1SJ03_9FIRM</name>
<reference evidence="2 3" key="1">
    <citation type="submission" date="2022-06" db="EMBL/GenBank/DDBJ databases">
        <title>Isolation of gut microbiota from human fecal samples.</title>
        <authorList>
            <person name="Pamer E.G."/>
            <person name="Barat B."/>
            <person name="Waligurski E."/>
            <person name="Medina S."/>
            <person name="Paddock L."/>
            <person name="Mostad J."/>
        </authorList>
    </citation>
    <scope>NUCLEOTIDE SEQUENCE [LARGE SCALE GENOMIC DNA]</scope>
    <source>
        <strain evidence="2 3">DFI.6.1</strain>
    </source>
</reference>
<dbReference type="EMBL" id="JANGCH010000002">
    <property type="protein sequence ID" value="MCQ5121065.1"/>
    <property type="molecule type" value="Genomic_DNA"/>
</dbReference>
<comment type="caution">
    <text evidence="2">The sequence shown here is derived from an EMBL/GenBank/DDBJ whole genome shotgun (WGS) entry which is preliminary data.</text>
</comment>
<dbReference type="SUPFAM" id="SSF142433">
    <property type="entry name" value="CinA-like"/>
    <property type="match status" value="1"/>
</dbReference>
<organism evidence="2 3">
    <name type="scientific">Massilicoli timonensis</name>
    <dbReference type="NCBI Taxonomy" id="2015901"/>
    <lineage>
        <taxon>Bacteria</taxon>
        <taxon>Bacillati</taxon>
        <taxon>Bacillota</taxon>
        <taxon>Erysipelotrichia</taxon>
        <taxon>Erysipelotrichales</taxon>
        <taxon>Erysipelotrichaceae</taxon>
        <taxon>Massilicoli</taxon>
    </lineage>
</organism>
<evidence type="ECO:0000313" key="3">
    <source>
        <dbReference type="Proteomes" id="UP001524435"/>
    </source>
</evidence>
<dbReference type="InterPro" id="IPR008136">
    <property type="entry name" value="CinA_C"/>
</dbReference>
<dbReference type="Proteomes" id="UP001524435">
    <property type="component" value="Unassembled WGS sequence"/>
</dbReference>
<keyword evidence="3" id="KW-1185">Reference proteome</keyword>
<dbReference type="Gene3D" id="3.90.950.20">
    <property type="entry name" value="CinA-like"/>
    <property type="match status" value="1"/>
</dbReference>
<dbReference type="RefSeq" id="WP_178200505.1">
    <property type="nucleotide sequence ID" value="NZ_CALVCM010000009.1"/>
</dbReference>
<feature type="domain" description="CinA C-terminal" evidence="1">
    <location>
        <begin position="9"/>
        <end position="154"/>
    </location>
</feature>
<evidence type="ECO:0000259" key="1">
    <source>
        <dbReference type="Pfam" id="PF02464"/>
    </source>
</evidence>
<evidence type="ECO:0000313" key="2">
    <source>
        <dbReference type="EMBL" id="MCQ5121065.1"/>
    </source>
</evidence>
<proteinExistence type="predicted"/>
<protein>
    <submittedName>
        <fullName evidence="2">CinA family protein</fullName>
    </submittedName>
</protein>
<dbReference type="NCBIfam" id="TIGR00199">
    <property type="entry name" value="PncC_domain"/>
    <property type="match status" value="1"/>
</dbReference>